<feature type="domain" description="Tryptophan synthase beta chain-like PALP" evidence="11">
    <location>
        <begin position="8"/>
        <end position="312"/>
    </location>
</feature>
<dbReference type="EMBL" id="FPBP01000007">
    <property type="protein sequence ID" value="SFU73224.1"/>
    <property type="molecule type" value="Genomic_DNA"/>
</dbReference>
<comment type="cofactor">
    <cofactor evidence="1">
        <name>pyridoxal 5'-phosphate</name>
        <dbReference type="ChEBI" id="CHEBI:597326"/>
    </cofactor>
</comment>
<sequence length="501" mass="54145">MARYDNILDSIGGTPLVRLNRLAPADITLYVKVEAFNPMGSVKDRMSLAVIEQAERSGELRPGQTVIEATSGNTGIGLAMVCACKGYPLVVTMAENFSVERRKLLRYLGAKVVLTPAAEKGTGMLNKAIELAETHGYFLCRQFENEANADIHSRTTAREILDDMGDVPLHAWVTGFGTGGTLKGVARVLRQHSPATRIVVAEPDNSPLLGSGIAQPRDASGAPAASHPRFRPHLMQGWTPDFISRLTEDAVTAGHVDEVIPVAGDEAMRLSRDLACQEGIFVGTSSGATLAAALEVARRSPPGSHIVCMLPDTGERYLSTPLFEGITEAMTDEEIALSRSTPGYRFDSPPPAAPSPRDGKAATQPVALDPEAVRFVDEVLATEPVVMFALEWCEFCWSARKLFARLGIEYRSVDLDAVAYQEGDLGGRIRAVLAERTGATTIPRIFVGGEHIGGCTELFDAWRDGSLPRRLEALGVDYDRSVELDPYSLLPAWLHPRTPVA</sequence>
<evidence type="ECO:0000256" key="3">
    <source>
        <dbReference type="ARBA" id="ARBA00007103"/>
    </source>
</evidence>
<organism evidence="13 14">
    <name type="scientific">Halomonas korlensis</name>
    <dbReference type="NCBI Taxonomy" id="463301"/>
    <lineage>
        <taxon>Bacteria</taxon>
        <taxon>Pseudomonadati</taxon>
        <taxon>Pseudomonadota</taxon>
        <taxon>Gammaproteobacteria</taxon>
        <taxon>Oceanospirillales</taxon>
        <taxon>Halomonadaceae</taxon>
        <taxon>Halomonas</taxon>
    </lineage>
</organism>
<accession>A0A1I7IJW9</accession>
<dbReference type="PROSITE" id="PS51354">
    <property type="entry name" value="GLUTAREDOXIN_2"/>
    <property type="match status" value="1"/>
</dbReference>
<evidence type="ECO:0000256" key="8">
    <source>
        <dbReference type="ARBA" id="ARBA00078257"/>
    </source>
</evidence>
<evidence type="ECO:0000256" key="7">
    <source>
        <dbReference type="ARBA" id="ARBA00072081"/>
    </source>
</evidence>
<evidence type="ECO:0000256" key="2">
    <source>
        <dbReference type="ARBA" id="ARBA00004962"/>
    </source>
</evidence>
<dbReference type="Proteomes" id="UP000198693">
    <property type="component" value="Unassembled WGS sequence"/>
</dbReference>
<dbReference type="AlphaFoldDB" id="A0A1I7IJW9"/>
<dbReference type="SUPFAM" id="SSF52833">
    <property type="entry name" value="Thioredoxin-like"/>
    <property type="match status" value="1"/>
</dbReference>
<evidence type="ECO:0000256" key="5">
    <source>
        <dbReference type="ARBA" id="ARBA00022898"/>
    </source>
</evidence>
<comment type="pathway">
    <text evidence="2">Amino-acid biosynthesis; L-cysteine biosynthesis; L-cysteine from L-serine: step 2/2.</text>
</comment>
<feature type="region of interest" description="Disordered" evidence="10">
    <location>
        <begin position="340"/>
        <end position="363"/>
    </location>
</feature>
<evidence type="ECO:0000313" key="13">
    <source>
        <dbReference type="EMBL" id="SFU73224.1"/>
    </source>
</evidence>
<dbReference type="InterPro" id="IPR014025">
    <property type="entry name" value="Glutaredoxin_subgr"/>
</dbReference>
<evidence type="ECO:0000256" key="6">
    <source>
        <dbReference type="ARBA" id="ARBA00047931"/>
    </source>
</evidence>
<dbReference type="CDD" id="cd01561">
    <property type="entry name" value="CBS_like"/>
    <property type="match status" value="1"/>
</dbReference>
<dbReference type="InterPro" id="IPR001926">
    <property type="entry name" value="TrpB-like_PALP"/>
</dbReference>
<dbReference type="Pfam" id="PF00462">
    <property type="entry name" value="Glutaredoxin"/>
    <property type="match status" value="1"/>
</dbReference>
<dbReference type="GO" id="GO:0004124">
    <property type="term" value="F:cysteine synthase activity"/>
    <property type="evidence" value="ECO:0007669"/>
    <property type="project" value="UniProtKB-EC"/>
</dbReference>
<reference evidence="14" key="1">
    <citation type="submission" date="2016-10" db="EMBL/GenBank/DDBJ databases">
        <authorList>
            <person name="Varghese N."/>
            <person name="Submissions S."/>
        </authorList>
    </citation>
    <scope>NUCLEOTIDE SEQUENCE [LARGE SCALE GENOMIC DNA]</scope>
    <source>
        <strain evidence="14">CGMCC 1.6981</strain>
    </source>
</reference>
<comment type="similarity">
    <text evidence="3">Belongs to the cysteine synthase/cystathionine beta-synthase family.</text>
</comment>
<evidence type="ECO:0000259" key="11">
    <source>
        <dbReference type="Pfam" id="PF00291"/>
    </source>
</evidence>
<dbReference type="PANTHER" id="PTHR10314">
    <property type="entry name" value="CYSTATHIONINE BETA-SYNTHASE"/>
    <property type="match status" value="1"/>
</dbReference>
<comment type="catalytic activity">
    <reaction evidence="6">
        <text>O-acetyl-L-serine + hydrogen sulfide = L-cysteine + acetate</text>
        <dbReference type="Rhea" id="RHEA:14829"/>
        <dbReference type="ChEBI" id="CHEBI:29919"/>
        <dbReference type="ChEBI" id="CHEBI:30089"/>
        <dbReference type="ChEBI" id="CHEBI:35235"/>
        <dbReference type="ChEBI" id="CHEBI:58340"/>
        <dbReference type="EC" id="2.5.1.47"/>
    </reaction>
</comment>
<proteinExistence type="inferred from homology"/>
<dbReference type="Gene3D" id="3.40.30.10">
    <property type="entry name" value="Glutaredoxin"/>
    <property type="match status" value="1"/>
</dbReference>
<dbReference type="Gene3D" id="3.40.50.1100">
    <property type="match status" value="2"/>
</dbReference>
<dbReference type="FunFam" id="3.40.50.1100:FF:000003">
    <property type="entry name" value="Cystathionine beta-synthase"/>
    <property type="match status" value="1"/>
</dbReference>
<dbReference type="InterPro" id="IPR036052">
    <property type="entry name" value="TrpB-like_PALP_sf"/>
</dbReference>
<evidence type="ECO:0000259" key="12">
    <source>
        <dbReference type="Pfam" id="PF00462"/>
    </source>
</evidence>
<evidence type="ECO:0000256" key="9">
    <source>
        <dbReference type="ARBA" id="ARBA00079153"/>
    </source>
</evidence>
<dbReference type="RefSeq" id="WP_217646216.1">
    <property type="nucleotide sequence ID" value="NZ_FPBP01000007.1"/>
</dbReference>
<name>A0A1I7IJW9_9GAMM</name>
<protein>
    <recommendedName>
        <fullName evidence="7">Cysteine synthase B</fullName>
        <ecNumber evidence="4">2.5.1.47</ecNumber>
    </recommendedName>
    <alternativeName>
        <fullName evidence="8">O-acetylserine (thiol)-lyase B</fullName>
    </alternativeName>
    <alternativeName>
        <fullName evidence="9">O-acetylserine sulfhydrylase B</fullName>
    </alternativeName>
</protein>
<evidence type="ECO:0000256" key="4">
    <source>
        <dbReference type="ARBA" id="ARBA00012681"/>
    </source>
</evidence>
<dbReference type="Pfam" id="PF00291">
    <property type="entry name" value="PALP"/>
    <property type="match status" value="1"/>
</dbReference>
<keyword evidence="14" id="KW-1185">Reference proteome</keyword>
<evidence type="ECO:0000256" key="10">
    <source>
        <dbReference type="SAM" id="MobiDB-lite"/>
    </source>
</evidence>
<feature type="domain" description="Glutaredoxin" evidence="12">
    <location>
        <begin position="385"/>
        <end position="452"/>
    </location>
</feature>
<dbReference type="STRING" id="463301.SAMN04487955_10783"/>
<evidence type="ECO:0000256" key="1">
    <source>
        <dbReference type="ARBA" id="ARBA00001933"/>
    </source>
</evidence>
<keyword evidence="5" id="KW-0663">Pyridoxal phosphate</keyword>
<gene>
    <name evidence="13" type="ORF">SAMN04487955_10783</name>
</gene>
<dbReference type="EC" id="2.5.1.47" evidence="4"/>
<dbReference type="InterPro" id="IPR036249">
    <property type="entry name" value="Thioredoxin-like_sf"/>
</dbReference>
<dbReference type="InterPro" id="IPR002109">
    <property type="entry name" value="Glutaredoxin"/>
</dbReference>
<dbReference type="SUPFAM" id="SSF53686">
    <property type="entry name" value="Tryptophan synthase beta subunit-like PLP-dependent enzymes"/>
    <property type="match status" value="1"/>
</dbReference>
<evidence type="ECO:0000313" key="14">
    <source>
        <dbReference type="Proteomes" id="UP000198693"/>
    </source>
</evidence>
<dbReference type="PRINTS" id="PR00160">
    <property type="entry name" value="GLUTAREDOXIN"/>
</dbReference>
<dbReference type="InterPro" id="IPR050214">
    <property type="entry name" value="Cys_Synth/Cystath_Beta-Synth"/>
</dbReference>